<dbReference type="SUPFAM" id="SSF143990">
    <property type="entry name" value="YbiA-like"/>
    <property type="match status" value="1"/>
</dbReference>
<protein>
    <recommendedName>
        <fullName evidence="2">NADAR domain-containing protein</fullName>
    </recommendedName>
</protein>
<name>A0A2A9NRS6_9AGAR</name>
<evidence type="ECO:0000313" key="4">
    <source>
        <dbReference type="Proteomes" id="UP000242287"/>
    </source>
</evidence>
<dbReference type="CDD" id="cd15457">
    <property type="entry name" value="NADAR"/>
    <property type="match status" value="1"/>
</dbReference>
<sequence length="300" mass="33559">MAVTGMPSRPQNVLGRMMRRHKKGTSSQQNPTVSNSREPRWRTTSPSPNDVTAPTHTSVNTPKVDFVYAQESDSGPEASRNTITHPLWNPRRCVPTGVTTSAEQRVVPSTPTSVTSSRQLSAEPSFYFTQHAPYSGFINDSQYPIRYGDETYMTATHLIEAMKYMGHQCKYAVRIRECKSVSKVRRLSAKFESAGMVRGDWCDVSLLMIENALYAKFQQHDPLQHLLLNIPNVPLVYHNSRDEYWGAGSDGNGLNLLGRALDTVRASLRAHTRDTICQEGDSPTDSERSTRYTTVLSFAA</sequence>
<dbReference type="Proteomes" id="UP000242287">
    <property type="component" value="Unassembled WGS sequence"/>
</dbReference>
<dbReference type="Gene3D" id="1.10.357.40">
    <property type="entry name" value="YbiA-like"/>
    <property type="match status" value="1"/>
</dbReference>
<gene>
    <name evidence="3" type="ORF">AMATHDRAFT_47910</name>
</gene>
<dbReference type="STRING" id="703135.A0A2A9NRS6"/>
<feature type="compositionally biased region" description="Polar residues" evidence="1">
    <location>
        <begin position="25"/>
        <end position="61"/>
    </location>
</feature>
<dbReference type="OrthoDB" id="206452at2759"/>
<dbReference type="InterPro" id="IPR012816">
    <property type="entry name" value="NADAR"/>
</dbReference>
<feature type="domain" description="NADAR" evidence="2">
    <location>
        <begin position="123"/>
        <end position="269"/>
    </location>
</feature>
<evidence type="ECO:0000259" key="2">
    <source>
        <dbReference type="Pfam" id="PF08719"/>
    </source>
</evidence>
<organism evidence="3 4">
    <name type="scientific">Amanita thiersii Skay4041</name>
    <dbReference type="NCBI Taxonomy" id="703135"/>
    <lineage>
        <taxon>Eukaryota</taxon>
        <taxon>Fungi</taxon>
        <taxon>Dikarya</taxon>
        <taxon>Basidiomycota</taxon>
        <taxon>Agaricomycotina</taxon>
        <taxon>Agaricomycetes</taxon>
        <taxon>Agaricomycetidae</taxon>
        <taxon>Agaricales</taxon>
        <taxon>Pluteineae</taxon>
        <taxon>Amanitaceae</taxon>
        <taxon>Amanita</taxon>
    </lineage>
</organism>
<reference evidence="3 4" key="1">
    <citation type="submission" date="2014-02" db="EMBL/GenBank/DDBJ databases">
        <title>Transposable element dynamics among asymbiotic and ectomycorrhizal Amanita fungi.</title>
        <authorList>
            <consortium name="DOE Joint Genome Institute"/>
            <person name="Hess J."/>
            <person name="Skrede I."/>
            <person name="Wolfe B."/>
            <person name="LaButti K."/>
            <person name="Ohm R.A."/>
            <person name="Grigoriev I.V."/>
            <person name="Pringle A."/>
        </authorList>
    </citation>
    <scope>NUCLEOTIDE SEQUENCE [LARGE SCALE GENOMIC DNA]</scope>
    <source>
        <strain evidence="3 4">SKay4041</strain>
    </source>
</reference>
<accession>A0A2A9NRS6</accession>
<feature type="region of interest" description="Disordered" evidence="1">
    <location>
        <begin position="18"/>
        <end position="63"/>
    </location>
</feature>
<keyword evidence="4" id="KW-1185">Reference proteome</keyword>
<evidence type="ECO:0000256" key="1">
    <source>
        <dbReference type="SAM" id="MobiDB-lite"/>
    </source>
</evidence>
<dbReference type="InterPro" id="IPR037238">
    <property type="entry name" value="YbiA-like_sf"/>
</dbReference>
<proteinExistence type="predicted"/>
<feature type="compositionally biased region" description="Low complexity" evidence="1">
    <location>
        <begin position="106"/>
        <end position="117"/>
    </location>
</feature>
<evidence type="ECO:0000313" key="3">
    <source>
        <dbReference type="EMBL" id="PFH50410.1"/>
    </source>
</evidence>
<feature type="region of interest" description="Disordered" evidence="1">
    <location>
        <begin position="99"/>
        <end position="118"/>
    </location>
</feature>
<dbReference type="EMBL" id="KZ302004">
    <property type="protein sequence ID" value="PFH50410.1"/>
    <property type="molecule type" value="Genomic_DNA"/>
</dbReference>
<dbReference type="AlphaFoldDB" id="A0A2A9NRS6"/>
<dbReference type="Pfam" id="PF08719">
    <property type="entry name" value="NADAR"/>
    <property type="match status" value="1"/>
</dbReference>